<accession>A0A8H3BWB7</accession>
<evidence type="ECO:0000313" key="2">
    <source>
        <dbReference type="EMBL" id="CAE6468862.1"/>
    </source>
</evidence>
<feature type="region of interest" description="Disordered" evidence="1">
    <location>
        <begin position="1"/>
        <end position="48"/>
    </location>
</feature>
<organism evidence="2 3">
    <name type="scientific">Rhizoctonia solani</name>
    <dbReference type="NCBI Taxonomy" id="456999"/>
    <lineage>
        <taxon>Eukaryota</taxon>
        <taxon>Fungi</taxon>
        <taxon>Dikarya</taxon>
        <taxon>Basidiomycota</taxon>
        <taxon>Agaricomycotina</taxon>
        <taxon>Agaricomycetes</taxon>
        <taxon>Cantharellales</taxon>
        <taxon>Ceratobasidiaceae</taxon>
        <taxon>Rhizoctonia</taxon>
    </lineage>
</organism>
<proteinExistence type="predicted"/>
<feature type="compositionally biased region" description="Polar residues" evidence="1">
    <location>
        <begin position="33"/>
        <end position="42"/>
    </location>
</feature>
<evidence type="ECO:0000313" key="3">
    <source>
        <dbReference type="Proteomes" id="UP000663843"/>
    </source>
</evidence>
<dbReference type="Proteomes" id="UP000663843">
    <property type="component" value="Unassembled WGS sequence"/>
</dbReference>
<dbReference type="AlphaFoldDB" id="A0A8H3BWB7"/>
<reference evidence="2" key="1">
    <citation type="submission" date="2021-01" db="EMBL/GenBank/DDBJ databases">
        <authorList>
            <person name="Kaushik A."/>
        </authorList>
    </citation>
    <scope>NUCLEOTIDE SEQUENCE</scope>
    <source>
        <strain evidence="2">AG2-2IIIB</strain>
    </source>
</reference>
<evidence type="ECO:0000256" key="1">
    <source>
        <dbReference type="SAM" id="MobiDB-lite"/>
    </source>
</evidence>
<comment type="caution">
    <text evidence="2">The sequence shown here is derived from an EMBL/GenBank/DDBJ whole genome shotgun (WGS) entry which is preliminary data.</text>
</comment>
<feature type="compositionally biased region" description="Basic residues" evidence="1">
    <location>
        <begin position="19"/>
        <end position="32"/>
    </location>
</feature>
<gene>
    <name evidence="2" type="ORF">RDB_LOCUS103887</name>
</gene>
<name>A0A8H3BWB7_9AGAM</name>
<dbReference type="EMBL" id="CAJMWT010003316">
    <property type="protein sequence ID" value="CAE6468862.1"/>
    <property type="molecule type" value="Genomic_DNA"/>
</dbReference>
<sequence length="331" mass="37161">MPPKRPHPPSSSKSGGTSKKAKITTKSKKVKLRQSNPPNWQTLHPEWSEDMPRGKNARLCIEKWCLLPPYDHEITERQWKAYYKERSALDEANTCGYDIIKNVAAAIYGSVLDEQDKTAIARTIRGSLYFLGVEGTDDGDGARSAFAKTRLYSPFGIGTSVDLAYNYHFRFREWEQFGSLLAKSNGVQDLDPEWPRKSRATDKGRVEIFTWTGDKTISATTAARINSFEPTLFGSEGWLSSLKLHNLLFAAGTGLLYNEDSYPTNPEVASREKFKFFEGETTGGDLSKAEEVLCRELEEEEPEEDLGDVYLSEGGKAGCVPRRLLLLARQE</sequence>
<protein>
    <submittedName>
        <fullName evidence="2">Uncharacterized protein</fullName>
    </submittedName>
</protein>